<keyword evidence="2" id="KW-1185">Reference proteome</keyword>
<gene>
    <name evidence="1" type="ORF">PVAG01_09549</name>
</gene>
<dbReference type="Proteomes" id="UP001629113">
    <property type="component" value="Unassembled WGS sequence"/>
</dbReference>
<dbReference type="PANTHER" id="PTHR38115">
    <property type="entry name" value="LIPOCALIN-LIKE DOMAIN-CONTAINING PROTEIN"/>
    <property type="match status" value="1"/>
</dbReference>
<sequence length="189" mass="21369">MAAPPEITLGDLSGQWVINKTLSDDPDPVLAMQGVGWWTRKAIAYATVTLHVKQYVDEQGLTHIDIEQTATGGIKGTTELRTLDWVEREHNDHIFGDLKGKGRWLNFDSGLIDDDYLKEDWLEGPEEVAGPNGEKHIQSFVDAAGGWTGNQIWGFAMIGNERRYTRRFTVIKGDQVKKIRLVYDWQGKK</sequence>
<proteinExistence type="predicted"/>
<comment type="caution">
    <text evidence="1">The sequence shown here is derived from an EMBL/GenBank/DDBJ whole genome shotgun (WGS) entry which is preliminary data.</text>
</comment>
<organism evidence="1 2">
    <name type="scientific">Phlyctema vagabunda</name>
    <dbReference type="NCBI Taxonomy" id="108571"/>
    <lineage>
        <taxon>Eukaryota</taxon>
        <taxon>Fungi</taxon>
        <taxon>Dikarya</taxon>
        <taxon>Ascomycota</taxon>
        <taxon>Pezizomycotina</taxon>
        <taxon>Leotiomycetes</taxon>
        <taxon>Helotiales</taxon>
        <taxon>Dermateaceae</taxon>
        <taxon>Phlyctema</taxon>
    </lineage>
</organism>
<reference evidence="1 2" key="1">
    <citation type="submission" date="2024-06" db="EMBL/GenBank/DDBJ databases">
        <title>Complete genome of Phlyctema vagabunda strain 19-DSS-EL-015.</title>
        <authorList>
            <person name="Fiorenzani C."/>
        </authorList>
    </citation>
    <scope>NUCLEOTIDE SEQUENCE [LARGE SCALE GENOMIC DNA]</scope>
    <source>
        <strain evidence="1 2">19-DSS-EL-015</strain>
    </source>
</reference>
<dbReference type="PANTHER" id="PTHR38115:SF1">
    <property type="entry name" value="LIPOCALIN-LIKE DOMAIN-CONTAINING PROTEIN"/>
    <property type="match status" value="1"/>
</dbReference>
<protein>
    <submittedName>
        <fullName evidence="1">Uncharacterized protein</fullName>
    </submittedName>
</protein>
<evidence type="ECO:0000313" key="1">
    <source>
        <dbReference type="EMBL" id="KAL3419327.1"/>
    </source>
</evidence>
<evidence type="ECO:0000313" key="2">
    <source>
        <dbReference type="Proteomes" id="UP001629113"/>
    </source>
</evidence>
<dbReference type="InterPro" id="IPR053037">
    <property type="entry name" value="Pericyclase_pydY-like"/>
</dbReference>
<name>A0ABR4P7M7_9HELO</name>
<dbReference type="EMBL" id="JBFCZG010000008">
    <property type="protein sequence ID" value="KAL3419327.1"/>
    <property type="molecule type" value="Genomic_DNA"/>
</dbReference>
<accession>A0ABR4P7M7</accession>